<accession>A0A915JZZ4</accession>
<keyword evidence="1" id="KW-1185">Reference proteome</keyword>
<dbReference type="WBParaSite" id="nRc.2.0.1.t32091-RA">
    <property type="protein sequence ID" value="nRc.2.0.1.t32091-RA"/>
    <property type="gene ID" value="nRc.2.0.1.g32091"/>
</dbReference>
<dbReference type="AlphaFoldDB" id="A0A915JZZ4"/>
<name>A0A915JZZ4_ROMCU</name>
<proteinExistence type="predicted"/>
<reference evidence="2" key="1">
    <citation type="submission" date="2022-11" db="UniProtKB">
        <authorList>
            <consortium name="WormBaseParasite"/>
        </authorList>
    </citation>
    <scope>IDENTIFICATION</scope>
</reference>
<sequence>MTDGNLQPNRTERKFLFPSVTLCRLRSVPFRRKRQKLAPDVKIDIKFDSTYFCFVSTRAVRKHPNRQQRKAMADAAFTLHGADPVAKLNQIVPQKVDGYCEIGCISRAVKFDRQQQPWPCREE</sequence>
<dbReference type="Proteomes" id="UP000887565">
    <property type="component" value="Unplaced"/>
</dbReference>
<protein>
    <submittedName>
        <fullName evidence="2">Uncharacterized protein</fullName>
    </submittedName>
</protein>
<organism evidence="1 2">
    <name type="scientific">Romanomermis culicivorax</name>
    <name type="common">Nematode worm</name>
    <dbReference type="NCBI Taxonomy" id="13658"/>
    <lineage>
        <taxon>Eukaryota</taxon>
        <taxon>Metazoa</taxon>
        <taxon>Ecdysozoa</taxon>
        <taxon>Nematoda</taxon>
        <taxon>Enoplea</taxon>
        <taxon>Dorylaimia</taxon>
        <taxon>Mermithida</taxon>
        <taxon>Mermithoidea</taxon>
        <taxon>Mermithidae</taxon>
        <taxon>Romanomermis</taxon>
    </lineage>
</organism>
<evidence type="ECO:0000313" key="2">
    <source>
        <dbReference type="WBParaSite" id="nRc.2.0.1.t32091-RA"/>
    </source>
</evidence>
<evidence type="ECO:0000313" key="1">
    <source>
        <dbReference type="Proteomes" id="UP000887565"/>
    </source>
</evidence>